<dbReference type="Proteomes" id="UP001180020">
    <property type="component" value="Unassembled WGS sequence"/>
</dbReference>
<name>A0AAV9EU94_ACOCL</name>
<organism evidence="2 3">
    <name type="scientific">Acorus calamus</name>
    <name type="common">Sweet flag</name>
    <dbReference type="NCBI Taxonomy" id="4465"/>
    <lineage>
        <taxon>Eukaryota</taxon>
        <taxon>Viridiplantae</taxon>
        <taxon>Streptophyta</taxon>
        <taxon>Embryophyta</taxon>
        <taxon>Tracheophyta</taxon>
        <taxon>Spermatophyta</taxon>
        <taxon>Magnoliopsida</taxon>
        <taxon>Liliopsida</taxon>
        <taxon>Acoraceae</taxon>
        <taxon>Acorus</taxon>
    </lineage>
</organism>
<keyword evidence="3" id="KW-1185">Reference proteome</keyword>
<dbReference type="EMBL" id="JAUJYO010000005">
    <property type="protein sequence ID" value="KAK1316569.1"/>
    <property type="molecule type" value="Genomic_DNA"/>
</dbReference>
<protein>
    <submittedName>
        <fullName evidence="2">Uncharacterized protein</fullName>
    </submittedName>
</protein>
<evidence type="ECO:0000313" key="3">
    <source>
        <dbReference type="Proteomes" id="UP001180020"/>
    </source>
</evidence>
<evidence type="ECO:0000256" key="1">
    <source>
        <dbReference type="SAM" id="Phobius"/>
    </source>
</evidence>
<sequence>MGGGMEVGKNRFIEDWSTVRENVEFGFRWNRRSLFIVGLFGVAAPVFLYKAIVKEFHMQDEAAGRPLRKFL</sequence>
<proteinExistence type="predicted"/>
<comment type="caution">
    <text evidence="2">The sequence shown here is derived from an EMBL/GenBank/DDBJ whole genome shotgun (WGS) entry which is preliminary data.</text>
</comment>
<keyword evidence="1" id="KW-0472">Membrane</keyword>
<dbReference type="PANTHER" id="PTHR35479">
    <property type="entry name" value="UNNAMED PRODUCT"/>
    <property type="match status" value="1"/>
</dbReference>
<dbReference type="PANTHER" id="PTHR35479:SF4">
    <property type="entry name" value="OS01G0750800 PROTEIN"/>
    <property type="match status" value="1"/>
</dbReference>
<reference evidence="2" key="1">
    <citation type="journal article" date="2023" name="Nat. Commun.">
        <title>Diploid and tetraploid genomes of Acorus and the evolution of monocots.</title>
        <authorList>
            <person name="Ma L."/>
            <person name="Liu K.W."/>
            <person name="Li Z."/>
            <person name="Hsiao Y.Y."/>
            <person name="Qi Y."/>
            <person name="Fu T."/>
            <person name="Tang G.D."/>
            <person name="Zhang D."/>
            <person name="Sun W.H."/>
            <person name="Liu D.K."/>
            <person name="Li Y."/>
            <person name="Chen G.Z."/>
            <person name="Liu X.D."/>
            <person name="Liao X.Y."/>
            <person name="Jiang Y.T."/>
            <person name="Yu X."/>
            <person name="Hao Y."/>
            <person name="Huang J."/>
            <person name="Zhao X.W."/>
            <person name="Ke S."/>
            <person name="Chen Y.Y."/>
            <person name="Wu W.L."/>
            <person name="Hsu J.L."/>
            <person name="Lin Y.F."/>
            <person name="Huang M.D."/>
            <person name="Li C.Y."/>
            <person name="Huang L."/>
            <person name="Wang Z.W."/>
            <person name="Zhao X."/>
            <person name="Zhong W.Y."/>
            <person name="Peng D.H."/>
            <person name="Ahmad S."/>
            <person name="Lan S."/>
            <person name="Zhang J.S."/>
            <person name="Tsai W.C."/>
            <person name="Van de Peer Y."/>
            <person name="Liu Z.J."/>
        </authorList>
    </citation>
    <scope>NUCLEOTIDE SEQUENCE</scope>
    <source>
        <strain evidence="2">CP</strain>
    </source>
</reference>
<gene>
    <name evidence="2" type="ORF">QJS10_CPA05g02455</name>
</gene>
<evidence type="ECO:0000313" key="2">
    <source>
        <dbReference type="EMBL" id="KAK1316569.1"/>
    </source>
</evidence>
<dbReference type="AlphaFoldDB" id="A0AAV9EU94"/>
<feature type="transmembrane region" description="Helical" evidence="1">
    <location>
        <begin position="33"/>
        <end position="52"/>
    </location>
</feature>
<keyword evidence="1" id="KW-0812">Transmembrane</keyword>
<accession>A0AAV9EU94</accession>
<keyword evidence="1" id="KW-1133">Transmembrane helix</keyword>
<reference evidence="2" key="2">
    <citation type="submission" date="2023-06" db="EMBL/GenBank/DDBJ databases">
        <authorList>
            <person name="Ma L."/>
            <person name="Liu K.-W."/>
            <person name="Li Z."/>
            <person name="Hsiao Y.-Y."/>
            <person name="Qi Y."/>
            <person name="Fu T."/>
            <person name="Tang G."/>
            <person name="Zhang D."/>
            <person name="Sun W.-H."/>
            <person name="Liu D.-K."/>
            <person name="Li Y."/>
            <person name="Chen G.-Z."/>
            <person name="Liu X.-D."/>
            <person name="Liao X.-Y."/>
            <person name="Jiang Y.-T."/>
            <person name="Yu X."/>
            <person name="Hao Y."/>
            <person name="Huang J."/>
            <person name="Zhao X.-W."/>
            <person name="Ke S."/>
            <person name="Chen Y.-Y."/>
            <person name="Wu W.-L."/>
            <person name="Hsu J.-L."/>
            <person name="Lin Y.-F."/>
            <person name="Huang M.-D."/>
            <person name="Li C.-Y."/>
            <person name="Huang L."/>
            <person name="Wang Z.-W."/>
            <person name="Zhao X."/>
            <person name="Zhong W.-Y."/>
            <person name="Peng D.-H."/>
            <person name="Ahmad S."/>
            <person name="Lan S."/>
            <person name="Zhang J.-S."/>
            <person name="Tsai W.-C."/>
            <person name="Van De Peer Y."/>
            <person name="Liu Z.-J."/>
        </authorList>
    </citation>
    <scope>NUCLEOTIDE SEQUENCE</scope>
    <source>
        <strain evidence="2">CP</strain>
        <tissue evidence="2">Leaves</tissue>
    </source>
</reference>